<evidence type="ECO:0000313" key="2">
    <source>
        <dbReference type="EMBL" id="KAA8547712.1"/>
    </source>
</evidence>
<feature type="region of interest" description="Disordered" evidence="1">
    <location>
        <begin position="52"/>
        <end position="76"/>
    </location>
</feature>
<evidence type="ECO:0000313" key="3">
    <source>
        <dbReference type="Proteomes" id="UP000325577"/>
    </source>
</evidence>
<dbReference type="Proteomes" id="UP000325577">
    <property type="component" value="Linkage Group LG1"/>
</dbReference>
<feature type="compositionally biased region" description="Basic and acidic residues" evidence="1">
    <location>
        <begin position="67"/>
        <end position="76"/>
    </location>
</feature>
<proteinExistence type="predicted"/>
<dbReference type="AlphaFoldDB" id="A0A5J5C1D2"/>
<dbReference type="EMBL" id="CM018032">
    <property type="protein sequence ID" value="KAA8547712.1"/>
    <property type="molecule type" value="Genomic_DNA"/>
</dbReference>
<name>A0A5J5C1D2_9ASTE</name>
<accession>A0A5J5C1D2</accession>
<evidence type="ECO:0000256" key="1">
    <source>
        <dbReference type="SAM" id="MobiDB-lite"/>
    </source>
</evidence>
<sequence>MNSSAEKTSCGMEKSLEIGETQNYSIQMVELQIQDLVARTCEQLVVTHVAQTPGNGDYNVEPAAVKDPGEESGCRLLSDDSKSEILIGMEVSDHEPAYQSQAKEPILHCHSFK</sequence>
<reference evidence="2 3" key="1">
    <citation type="submission" date="2019-09" db="EMBL/GenBank/DDBJ databases">
        <title>A chromosome-level genome assembly of the Chinese tupelo Nyssa sinensis.</title>
        <authorList>
            <person name="Yang X."/>
            <person name="Kang M."/>
            <person name="Yang Y."/>
            <person name="Xiong H."/>
            <person name="Wang M."/>
            <person name="Zhang Z."/>
            <person name="Wang Z."/>
            <person name="Wu H."/>
            <person name="Ma T."/>
            <person name="Liu J."/>
            <person name="Xi Z."/>
        </authorList>
    </citation>
    <scope>NUCLEOTIDE SEQUENCE [LARGE SCALE GENOMIC DNA]</scope>
    <source>
        <strain evidence="2">J267</strain>
        <tissue evidence="2">Leaf</tissue>
    </source>
</reference>
<organism evidence="2 3">
    <name type="scientific">Nyssa sinensis</name>
    <dbReference type="NCBI Taxonomy" id="561372"/>
    <lineage>
        <taxon>Eukaryota</taxon>
        <taxon>Viridiplantae</taxon>
        <taxon>Streptophyta</taxon>
        <taxon>Embryophyta</taxon>
        <taxon>Tracheophyta</taxon>
        <taxon>Spermatophyta</taxon>
        <taxon>Magnoliopsida</taxon>
        <taxon>eudicotyledons</taxon>
        <taxon>Gunneridae</taxon>
        <taxon>Pentapetalae</taxon>
        <taxon>asterids</taxon>
        <taxon>Cornales</taxon>
        <taxon>Nyssaceae</taxon>
        <taxon>Nyssa</taxon>
    </lineage>
</organism>
<gene>
    <name evidence="2" type="ORF">F0562_004141</name>
</gene>
<protein>
    <submittedName>
        <fullName evidence="2">Uncharacterized protein</fullName>
    </submittedName>
</protein>
<keyword evidence="3" id="KW-1185">Reference proteome</keyword>